<proteinExistence type="predicted"/>
<dbReference type="AlphaFoldDB" id="A0A158E615"/>
<name>A0A158E615_9BURK</name>
<dbReference type="EMBL" id="FCOX02000048">
    <property type="protein sequence ID" value="SAL02160.1"/>
    <property type="molecule type" value="Genomic_DNA"/>
</dbReference>
<gene>
    <name evidence="1" type="ORF">AWB78_06283</name>
</gene>
<evidence type="ECO:0000313" key="2">
    <source>
        <dbReference type="Proteomes" id="UP000071859"/>
    </source>
</evidence>
<comment type="caution">
    <text evidence="1">The sequence shown here is derived from an EMBL/GenBank/DDBJ whole genome shotgun (WGS) entry which is preliminary data.</text>
</comment>
<reference evidence="1" key="1">
    <citation type="submission" date="2016-01" db="EMBL/GenBank/DDBJ databases">
        <authorList>
            <person name="Peeters C."/>
        </authorList>
    </citation>
    <scope>NUCLEOTIDE SEQUENCE</scope>
    <source>
        <strain evidence="1">LMG 29321</strain>
    </source>
</reference>
<protein>
    <recommendedName>
        <fullName evidence="3">3-deoxy-D-arabino-heptulosonate 7-phosphate synthase</fullName>
    </recommendedName>
</protein>
<organism evidence="1 2">
    <name type="scientific">Caballeronia calidae</name>
    <dbReference type="NCBI Taxonomy" id="1777139"/>
    <lineage>
        <taxon>Bacteria</taxon>
        <taxon>Pseudomonadati</taxon>
        <taxon>Pseudomonadota</taxon>
        <taxon>Betaproteobacteria</taxon>
        <taxon>Burkholderiales</taxon>
        <taxon>Burkholderiaceae</taxon>
        <taxon>Caballeronia</taxon>
    </lineage>
</organism>
<sequence length="456" mass="49957">MSSPPLLDETLRLVARRYRLPPLADAMSRMQEASASTTLALAIEAARSAIERGSAPDSTSKRLFIEALARLIHDAMRTEAGDPVFQAMVLRHHAAQVREYASVSAHETQDRRAVRVAVDSIAHPRKQERIEHASQREALARLHAAGSSESASGLFDTVRSLLDMPEIANDSSLGRGLTQLRDSAALERLRRLEALETEETVREYRSLWDRSGPRPGSETAVARGVEAKRRGAAMEASAARALEALALRLEEAQGQAASYRVVTSMRVPASIPGSHARAKTEWDAVLLRSAQTSDAELVWDVCLFVEAKASVDAATTDFARLLRGLRLLAHAEAHIDYSFDTQQGTFLIRGASLSALRTDEAALERTVLYCCDAPVERAPRLLSAAGRMQLLSTPASLEFACTLMNEQHAANRDLEPVWDALLESPQWAAVLNQYPMLCQVRELMVHPEDLLCAIAG</sequence>
<accession>A0A158E615</accession>
<evidence type="ECO:0008006" key="3">
    <source>
        <dbReference type="Google" id="ProtNLM"/>
    </source>
</evidence>
<evidence type="ECO:0000313" key="1">
    <source>
        <dbReference type="EMBL" id="SAL02160.1"/>
    </source>
</evidence>
<dbReference type="Proteomes" id="UP000071859">
    <property type="component" value="Unassembled WGS sequence"/>
</dbReference>
<keyword evidence="2" id="KW-1185">Reference proteome</keyword>